<dbReference type="GO" id="GO:0033179">
    <property type="term" value="C:proton-transporting V-type ATPase, V0 domain"/>
    <property type="evidence" value="ECO:0007669"/>
    <property type="project" value="InterPro"/>
</dbReference>
<dbReference type="CDD" id="cd18179">
    <property type="entry name" value="ATP-synt_Vo_Ao_c_NTPK_rpt1"/>
    <property type="match status" value="1"/>
</dbReference>
<dbReference type="AlphaFoldDB" id="A0A940DGY8"/>
<proteinExistence type="inferred from homology"/>
<dbReference type="Pfam" id="PF00137">
    <property type="entry name" value="ATP-synt_C"/>
    <property type="match status" value="2"/>
</dbReference>
<dbReference type="FunFam" id="1.20.120.610:FF:000005">
    <property type="entry name" value="V-type sodium ATPase subunit K"/>
    <property type="match status" value="1"/>
</dbReference>
<dbReference type="Proteomes" id="UP000727857">
    <property type="component" value="Unassembled WGS sequence"/>
</dbReference>
<dbReference type="NCBIfam" id="NF006219">
    <property type="entry name" value="PRK08344.1"/>
    <property type="match status" value="1"/>
</dbReference>
<sequence>MEYLGTALALFGAAIAVALSGIGSSIGVGKAGQASAGVVSEDPDKFMKCLILQLLPATQGIYGFIVAFLVLIKVNAFGGFVLDSGALLTTAGGVGILAACLPIGIVGLFSAIHQGKVAVSSIGLVAKRPEESTKGILMCAMVETYALLGLLISILAVFIPNWV</sequence>
<dbReference type="InterPro" id="IPR000245">
    <property type="entry name" value="ATPase_proteolipid_csu"/>
</dbReference>
<keyword evidence="4 8" id="KW-0812">Transmembrane</keyword>
<keyword evidence="5 8" id="KW-1133">Transmembrane helix</keyword>
<gene>
    <name evidence="10" type="ORF">IAB16_04470</name>
</gene>
<keyword evidence="6 8" id="KW-0406">Ion transport</keyword>
<feature type="transmembrane region" description="Helical" evidence="8">
    <location>
        <begin position="94"/>
        <end position="115"/>
    </location>
</feature>
<evidence type="ECO:0000256" key="4">
    <source>
        <dbReference type="ARBA" id="ARBA00022692"/>
    </source>
</evidence>
<dbReference type="InterPro" id="IPR002379">
    <property type="entry name" value="ATPase_proteolipid_c-like_dom"/>
</dbReference>
<feature type="transmembrane region" description="Helical" evidence="8">
    <location>
        <begin position="60"/>
        <end position="82"/>
    </location>
</feature>
<accession>A0A940DGY8</accession>
<dbReference type="SUPFAM" id="SSF81333">
    <property type="entry name" value="F1F0 ATP synthase subunit C"/>
    <property type="match status" value="2"/>
</dbReference>
<dbReference type="PRINTS" id="PR00122">
    <property type="entry name" value="VACATPASE"/>
</dbReference>
<comment type="subcellular location">
    <subcellularLocation>
        <location evidence="1">Membrane</location>
        <topology evidence="1">Multi-pass membrane protein</topology>
    </subcellularLocation>
</comment>
<evidence type="ECO:0000256" key="3">
    <source>
        <dbReference type="ARBA" id="ARBA00022448"/>
    </source>
</evidence>
<comment type="similarity">
    <text evidence="2 8">Belongs to the V-ATPase proteolipid subunit family.</text>
</comment>
<keyword evidence="7 8" id="KW-0472">Membrane</keyword>
<dbReference type="InterPro" id="IPR035921">
    <property type="entry name" value="F/V-ATP_Csub_sf"/>
</dbReference>
<protein>
    <submittedName>
        <fullName evidence="10">V-type ATP synthase subunit K</fullName>
    </submittedName>
</protein>
<evidence type="ECO:0000256" key="7">
    <source>
        <dbReference type="ARBA" id="ARBA00023136"/>
    </source>
</evidence>
<name>A0A940DGY8_9FIRM</name>
<feature type="domain" description="V-ATPase proteolipid subunit C-like" evidence="9">
    <location>
        <begin position="11"/>
        <end position="69"/>
    </location>
</feature>
<evidence type="ECO:0000256" key="5">
    <source>
        <dbReference type="ARBA" id="ARBA00022989"/>
    </source>
</evidence>
<evidence type="ECO:0000313" key="11">
    <source>
        <dbReference type="Proteomes" id="UP000727857"/>
    </source>
</evidence>
<organism evidence="10 11">
    <name type="scientific">Candidatus Stercoripulliclostridium pullicola</name>
    <dbReference type="NCBI Taxonomy" id="2840953"/>
    <lineage>
        <taxon>Bacteria</taxon>
        <taxon>Bacillati</taxon>
        <taxon>Bacillota</taxon>
        <taxon>Clostridia</taxon>
        <taxon>Eubacteriales</taxon>
        <taxon>Candidatus Stercoripulliclostridium</taxon>
    </lineage>
</organism>
<feature type="transmembrane region" description="Helical" evidence="8">
    <location>
        <begin position="135"/>
        <end position="159"/>
    </location>
</feature>
<evidence type="ECO:0000256" key="6">
    <source>
        <dbReference type="ARBA" id="ARBA00023065"/>
    </source>
</evidence>
<reference evidence="10" key="2">
    <citation type="journal article" date="2021" name="PeerJ">
        <title>Extensive microbial diversity within the chicken gut microbiome revealed by metagenomics and culture.</title>
        <authorList>
            <person name="Gilroy R."/>
            <person name="Ravi A."/>
            <person name="Getino M."/>
            <person name="Pursley I."/>
            <person name="Horton D.L."/>
            <person name="Alikhan N.F."/>
            <person name="Baker D."/>
            <person name="Gharbi K."/>
            <person name="Hall N."/>
            <person name="Watson M."/>
            <person name="Adriaenssens E.M."/>
            <person name="Foster-Nyarko E."/>
            <person name="Jarju S."/>
            <person name="Secka A."/>
            <person name="Antonio M."/>
            <person name="Oren A."/>
            <person name="Chaudhuri R.R."/>
            <person name="La Ragione R."/>
            <person name="Hildebrand F."/>
            <person name="Pallen M.J."/>
        </authorList>
    </citation>
    <scope>NUCLEOTIDE SEQUENCE</scope>
    <source>
        <strain evidence="10">517</strain>
    </source>
</reference>
<evidence type="ECO:0000313" key="10">
    <source>
        <dbReference type="EMBL" id="MBO8424251.1"/>
    </source>
</evidence>
<dbReference type="CDD" id="cd18180">
    <property type="entry name" value="ATP-synt_Vo_Ao_c_NTPK_rpt2"/>
    <property type="match status" value="1"/>
</dbReference>
<reference evidence="10" key="1">
    <citation type="submission" date="2020-10" db="EMBL/GenBank/DDBJ databases">
        <authorList>
            <person name="Gilroy R."/>
        </authorList>
    </citation>
    <scope>NUCLEOTIDE SEQUENCE</scope>
    <source>
        <strain evidence="10">517</strain>
    </source>
</reference>
<dbReference type="PANTHER" id="PTHR10263">
    <property type="entry name" value="V-TYPE PROTON ATPASE PROTEOLIPID SUBUNIT"/>
    <property type="match status" value="1"/>
</dbReference>
<dbReference type="GO" id="GO:0046961">
    <property type="term" value="F:proton-transporting ATPase activity, rotational mechanism"/>
    <property type="evidence" value="ECO:0007669"/>
    <property type="project" value="InterPro"/>
</dbReference>
<dbReference type="EMBL" id="JADINF010000112">
    <property type="protein sequence ID" value="MBO8424251.1"/>
    <property type="molecule type" value="Genomic_DNA"/>
</dbReference>
<evidence type="ECO:0000256" key="1">
    <source>
        <dbReference type="ARBA" id="ARBA00004141"/>
    </source>
</evidence>
<evidence type="ECO:0000259" key="9">
    <source>
        <dbReference type="Pfam" id="PF00137"/>
    </source>
</evidence>
<feature type="domain" description="V-ATPase proteolipid subunit C-like" evidence="9">
    <location>
        <begin position="97"/>
        <end position="155"/>
    </location>
</feature>
<dbReference type="Gene3D" id="1.20.120.610">
    <property type="entry name" value="lithium bound rotor ring of v- atpase"/>
    <property type="match status" value="1"/>
</dbReference>
<comment type="caution">
    <text evidence="10">The sequence shown here is derived from an EMBL/GenBank/DDBJ whole genome shotgun (WGS) entry which is preliminary data.</text>
</comment>
<dbReference type="NCBIfam" id="NF005124">
    <property type="entry name" value="PRK06558.1"/>
    <property type="match status" value="1"/>
</dbReference>
<keyword evidence="3 8" id="KW-0813">Transport</keyword>
<evidence type="ECO:0000256" key="2">
    <source>
        <dbReference type="ARBA" id="ARBA00007296"/>
    </source>
</evidence>
<evidence type="ECO:0000256" key="8">
    <source>
        <dbReference type="RuleBase" id="RU363060"/>
    </source>
</evidence>